<protein>
    <submittedName>
        <fullName evidence="6">DoxX family protein</fullName>
    </submittedName>
</protein>
<gene>
    <name evidence="6" type="ordered locus">HacjB3_09585</name>
    <name evidence="7" type="ORF">C497_13091</name>
</gene>
<evidence type="ECO:0000256" key="2">
    <source>
        <dbReference type="ARBA" id="ARBA00022692"/>
    </source>
</evidence>
<organism evidence="6 8">
    <name type="scientific">Halalkalicoccus jeotgali (strain DSM 18796 / CECT 7217 / JCM 14584 / KCTC 4019 / B3)</name>
    <dbReference type="NCBI Taxonomy" id="795797"/>
    <lineage>
        <taxon>Archaea</taxon>
        <taxon>Methanobacteriati</taxon>
        <taxon>Methanobacteriota</taxon>
        <taxon>Stenosarchaea group</taxon>
        <taxon>Halobacteria</taxon>
        <taxon>Halobacteriales</taxon>
        <taxon>Halococcaceae</taxon>
        <taxon>Halalkalicoccus</taxon>
    </lineage>
</organism>
<evidence type="ECO:0000313" key="8">
    <source>
        <dbReference type="Proteomes" id="UP000000390"/>
    </source>
</evidence>
<evidence type="ECO:0000256" key="1">
    <source>
        <dbReference type="ARBA" id="ARBA00004141"/>
    </source>
</evidence>
<name>D8J3J3_HALJB</name>
<feature type="transmembrane region" description="Helical" evidence="5">
    <location>
        <begin position="63"/>
        <end position="80"/>
    </location>
</feature>
<accession>D8J3J3</accession>
<evidence type="ECO:0000256" key="5">
    <source>
        <dbReference type="SAM" id="Phobius"/>
    </source>
</evidence>
<evidence type="ECO:0000256" key="3">
    <source>
        <dbReference type="ARBA" id="ARBA00022989"/>
    </source>
</evidence>
<dbReference type="InterPro" id="IPR032808">
    <property type="entry name" value="DoxX"/>
</dbReference>
<dbReference type="EMBL" id="AOHV01000033">
    <property type="protein sequence ID" value="ELY35487.1"/>
    <property type="molecule type" value="Genomic_DNA"/>
</dbReference>
<evidence type="ECO:0000313" key="9">
    <source>
        <dbReference type="Proteomes" id="UP000011645"/>
    </source>
</evidence>
<dbReference type="PATRIC" id="fig|795797.18.peg.1910"/>
<dbReference type="AlphaFoldDB" id="D8J3J3"/>
<reference evidence="6 8" key="1">
    <citation type="journal article" date="2010" name="J. Bacteriol.">
        <title>Complete genome sequence of Halalkalicoccus jeotgali B3(T), an extremely halophilic archaeon.</title>
        <authorList>
            <person name="Roh S.W."/>
            <person name="Nam Y.D."/>
            <person name="Nam S.H."/>
            <person name="Choi S.H."/>
            <person name="Park H.S."/>
            <person name="Bae J.W."/>
        </authorList>
    </citation>
    <scope>NUCLEOTIDE SEQUENCE [LARGE SCALE GENOMIC DNA]</scope>
    <source>
        <strain evidence="6">B3</strain>
        <strain evidence="8">DSM 18796 / CECT 7217 / JCM 14584 / KCTC 4019 / B3</strain>
    </source>
</reference>
<dbReference type="EMBL" id="CP002062">
    <property type="protein sequence ID" value="ADJ15300.1"/>
    <property type="molecule type" value="Genomic_DNA"/>
</dbReference>
<dbReference type="PANTHER" id="PTHR39157">
    <property type="entry name" value="INTEGRAL MEMBRANE PROTEIN-RELATED"/>
    <property type="match status" value="1"/>
</dbReference>
<reference evidence="7 9" key="2">
    <citation type="journal article" date="2014" name="PLoS Genet.">
        <title>Phylogenetically driven sequencing of extremely halophilic archaea reveals strategies for static and dynamic osmo-response.</title>
        <authorList>
            <person name="Becker E.A."/>
            <person name="Seitzer P.M."/>
            <person name="Tritt A."/>
            <person name="Larsen D."/>
            <person name="Krusor M."/>
            <person name="Yao A.I."/>
            <person name="Wu D."/>
            <person name="Madern D."/>
            <person name="Eisen J.A."/>
            <person name="Darling A.E."/>
            <person name="Facciotti M.T."/>
        </authorList>
    </citation>
    <scope>NUCLEOTIDE SEQUENCE [LARGE SCALE GENOMIC DNA]</scope>
    <source>
        <strain evidence="7">B3</strain>
        <strain evidence="9">DSM 18796 / CECT 7217 / JCM 14584 / KCTC 4019 / B3</strain>
    </source>
</reference>
<keyword evidence="2 5" id="KW-0812">Transmembrane</keyword>
<feature type="transmembrane region" description="Helical" evidence="5">
    <location>
        <begin position="92"/>
        <end position="114"/>
    </location>
</feature>
<feature type="transmembrane region" description="Helical" evidence="5">
    <location>
        <begin position="21"/>
        <end position="43"/>
    </location>
</feature>
<proteinExistence type="predicted"/>
<dbReference type="Proteomes" id="UP000011645">
    <property type="component" value="Unassembled WGS sequence"/>
</dbReference>
<feature type="transmembrane region" description="Helical" evidence="5">
    <location>
        <begin position="134"/>
        <end position="152"/>
    </location>
</feature>
<comment type="subcellular location">
    <subcellularLocation>
        <location evidence="1">Membrane</location>
        <topology evidence="1">Multi-pass membrane protein</topology>
    </subcellularLocation>
</comment>
<dbReference type="HOGENOM" id="CLU_124808_0_0_2"/>
<evidence type="ECO:0000256" key="4">
    <source>
        <dbReference type="ARBA" id="ARBA00023136"/>
    </source>
</evidence>
<evidence type="ECO:0000313" key="7">
    <source>
        <dbReference type="EMBL" id="ELY35487.1"/>
    </source>
</evidence>
<dbReference type="KEGG" id="hje:HacjB3_09585"/>
<evidence type="ECO:0000313" key="6">
    <source>
        <dbReference type="EMBL" id="ADJ15300.1"/>
    </source>
</evidence>
<dbReference type="PANTHER" id="PTHR39157:SF1">
    <property type="entry name" value="DOXX FAMILY PROTEIN"/>
    <property type="match status" value="1"/>
</dbReference>
<keyword evidence="4 5" id="KW-0472">Membrane</keyword>
<keyword evidence="3 5" id="KW-1133">Transmembrane helix</keyword>
<dbReference type="Pfam" id="PF07681">
    <property type="entry name" value="DoxX"/>
    <property type="match status" value="1"/>
</dbReference>
<sequence>METTTRTTRRIENVPTEDTKSRVAGVAVGLRLLMGWIFLTAGIGKLTGEPFDAAGYLANVDPASPAAGIYGAMAANPVVMDLINVAVPWGQVLIGVGLLVGGLVRLAAFFGTLMMGAFYVGNWDVANGLVNADLVYLVVFLALVVLAAGRYWGLDALLARHEVDGEPAIERYPRLRYLVG</sequence>
<dbReference type="RefSeq" id="WP_008417225.1">
    <property type="nucleotide sequence ID" value="NC_014297.1"/>
</dbReference>
<dbReference type="GO" id="GO:0016020">
    <property type="term" value="C:membrane"/>
    <property type="evidence" value="ECO:0007669"/>
    <property type="project" value="UniProtKB-SubCell"/>
</dbReference>
<keyword evidence="9" id="KW-1185">Reference proteome</keyword>
<dbReference type="STRING" id="795797.HacjB3_09585"/>
<dbReference type="Proteomes" id="UP000000390">
    <property type="component" value="Chromosome"/>
</dbReference>
<dbReference type="eggNOG" id="arCOG02861">
    <property type="taxonomic scope" value="Archaea"/>
</dbReference>
<dbReference type="GeneID" id="9419727"/>
<dbReference type="OrthoDB" id="199518at2157"/>